<proteinExistence type="predicted"/>
<name>A0A810PTB6_9FIRM</name>
<dbReference type="Pfam" id="PF13579">
    <property type="entry name" value="Glyco_trans_4_4"/>
    <property type="match status" value="1"/>
</dbReference>
<dbReference type="InterPro" id="IPR001296">
    <property type="entry name" value="Glyco_trans_1"/>
</dbReference>
<reference evidence="4" key="1">
    <citation type="submission" date="2020-09" db="EMBL/GenBank/DDBJ databases">
        <title>New species isolated from human feces.</title>
        <authorList>
            <person name="Kitahara M."/>
            <person name="Shigeno Y."/>
            <person name="Shime M."/>
            <person name="Matsumoto Y."/>
            <person name="Nakamura S."/>
            <person name="Motooka D."/>
            <person name="Fukuoka S."/>
            <person name="Nishikawa H."/>
            <person name="Benno Y."/>
        </authorList>
    </citation>
    <scope>NUCLEOTIDE SEQUENCE</scope>
    <source>
        <strain evidence="4">MM35</strain>
    </source>
</reference>
<gene>
    <name evidence="4" type="ORF">MM35RIKEN_12260</name>
</gene>
<sequence length="387" mass="44325">MKIAKLCINTWAYASRDKRELAACQELGAEVEVFAKGEHTGTEEVVDGFPVTRISTRPLGEKVPNGLNRVVSLFTWASYMRKQNDIDVISAYDLIALFIAWLSNIGKRNKAKLVYDSHEFELGRARQRSAVTTWFICHLERFLMKRCAFSIMVNDDIADEVQRIHHLKKRPIVARNIPQYWQLDTAHTAQVRQEFLSQLGLSDSAFLVMYHGGVMEDRGIEQMLEAVAQLPQDVAAIILGNAQTSYPDQLHTLCKKLNIEDRVLFHQAVPYEELRHYVSASDVGLVTVLATYQSYYMMLPNKFFENIQSMNPVIVSDFPTIGKIVDQYGIGLKVDPTDPKAIADAILRMRDDRAFYAECKEHLKVAKEELCWEREKQTLMNAYREIL</sequence>
<dbReference type="KEGG" id="vfa:MM35RIKEN_12260"/>
<feature type="domain" description="Glycosyltransferase subfamily 4-like N-terminal" evidence="3">
    <location>
        <begin position="22"/>
        <end position="173"/>
    </location>
</feature>
<dbReference type="EMBL" id="AP023415">
    <property type="protein sequence ID" value="BCK79034.1"/>
    <property type="molecule type" value="Genomic_DNA"/>
</dbReference>
<dbReference type="Proteomes" id="UP000681343">
    <property type="component" value="Chromosome"/>
</dbReference>
<evidence type="ECO:0000313" key="4">
    <source>
        <dbReference type="EMBL" id="BCK79034.1"/>
    </source>
</evidence>
<dbReference type="PANTHER" id="PTHR46401">
    <property type="entry name" value="GLYCOSYLTRANSFERASE WBBK-RELATED"/>
    <property type="match status" value="1"/>
</dbReference>
<dbReference type="InterPro" id="IPR028098">
    <property type="entry name" value="Glyco_trans_4-like_N"/>
</dbReference>
<dbReference type="GO" id="GO:0016757">
    <property type="term" value="F:glycosyltransferase activity"/>
    <property type="evidence" value="ECO:0007669"/>
    <property type="project" value="InterPro"/>
</dbReference>
<dbReference type="SUPFAM" id="SSF53756">
    <property type="entry name" value="UDP-Glycosyltransferase/glycogen phosphorylase"/>
    <property type="match status" value="1"/>
</dbReference>
<dbReference type="AlphaFoldDB" id="A0A810PTB6"/>
<accession>A0A810PTB6</accession>
<evidence type="ECO:0000256" key="1">
    <source>
        <dbReference type="ARBA" id="ARBA00022679"/>
    </source>
</evidence>
<dbReference type="GO" id="GO:0009103">
    <property type="term" value="P:lipopolysaccharide biosynthetic process"/>
    <property type="evidence" value="ECO:0007669"/>
    <property type="project" value="TreeGrafter"/>
</dbReference>
<dbReference type="Pfam" id="PF00534">
    <property type="entry name" value="Glycos_transf_1"/>
    <property type="match status" value="1"/>
</dbReference>
<keyword evidence="1 4" id="KW-0808">Transferase</keyword>
<organism evidence="4 5">
    <name type="scientific">Vescimonas fastidiosa</name>
    <dbReference type="NCBI Taxonomy" id="2714353"/>
    <lineage>
        <taxon>Bacteria</taxon>
        <taxon>Bacillati</taxon>
        <taxon>Bacillota</taxon>
        <taxon>Clostridia</taxon>
        <taxon>Eubacteriales</taxon>
        <taxon>Oscillospiraceae</taxon>
        <taxon>Vescimonas</taxon>
    </lineage>
</organism>
<evidence type="ECO:0000259" key="3">
    <source>
        <dbReference type="Pfam" id="PF13579"/>
    </source>
</evidence>
<keyword evidence="5" id="KW-1185">Reference proteome</keyword>
<dbReference type="RefSeq" id="WP_212820208.1">
    <property type="nucleotide sequence ID" value="NZ_AP023415.1"/>
</dbReference>
<protein>
    <submittedName>
        <fullName evidence="4">Glycosyl transferase</fullName>
    </submittedName>
</protein>
<evidence type="ECO:0000313" key="5">
    <source>
        <dbReference type="Proteomes" id="UP000681343"/>
    </source>
</evidence>
<dbReference type="Gene3D" id="3.40.50.2000">
    <property type="entry name" value="Glycogen Phosphorylase B"/>
    <property type="match status" value="2"/>
</dbReference>
<feature type="domain" description="Glycosyl transferase family 1" evidence="2">
    <location>
        <begin position="193"/>
        <end position="361"/>
    </location>
</feature>
<evidence type="ECO:0000259" key="2">
    <source>
        <dbReference type="Pfam" id="PF00534"/>
    </source>
</evidence>
<dbReference type="PANTHER" id="PTHR46401:SF2">
    <property type="entry name" value="GLYCOSYLTRANSFERASE WBBK-RELATED"/>
    <property type="match status" value="1"/>
</dbReference>